<evidence type="ECO:0000313" key="1">
    <source>
        <dbReference type="EMBL" id="CDW83277.1"/>
    </source>
</evidence>
<sequence length="378" mass="43871">MAFYKINKFITLSNHIKQTKLTLADHLSLRAQIDSKTKDDTASQVPQPLQTNNLSNINVHLPNKQSKISLQRIYILINEKKSIQCGGAQSSCTSSRSVKNLKVVNEYITWATALYFRCSINYITCYIPPRNNESSSQLINHLDRKFRQIQEKEANSKINVMSDFSRDHIIKVQKIMAQYNLIPIIQDQQKNIAGNRLDQIFSNIPVEDFQILKTEVSDDDTLLVTLKLLLKANGIDMNNLETFQTQQVVRFYLKIHKARYPLRLEIEGQLIKREKVSRRYTAPPKWFNIIGIYLKTRTIIILEKVYQKVVIARKNVMQIFTQNRMIFQKPLHNATSRKAWVMIILMGPLYKIQRLKILNEDEATILPGKCKATPPIEK</sequence>
<dbReference type="EMBL" id="CCKQ01011705">
    <property type="protein sequence ID" value="CDW83277.1"/>
    <property type="molecule type" value="Genomic_DNA"/>
</dbReference>
<dbReference type="InParanoid" id="A0A078APP5"/>
<evidence type="ECO:0000313" key="2">
    <source>
        <dbReference type="Proteomes" id="UP000039865"/>
    </source>
</evidence>
<proteinExistence type="predicted"/>
<protein>
    <submittedName>
        <fullName evidence="1">Uncharacterized protein</fullName>
    </submittedName>
</protein>
<dbReference type="AlphaFoldDB" id="A0A078APP5"/>
<dbReference type="Proteomes" id="UP000039865">
    <property type="component" value="Unassembled WGS sequence"/>
</dbReference>
<keyword evidence="2" id="KW-1185">Reference proteome</keyword>
<organism evidence="1 2">
    <name type="scientific">Stylonychia lemnae</name>
    <name type="common">Ciliate</name>
    <dbReference type="NCBI Taxonomy" id="5949"/>
    <lineage>
        <taxon>Eukaryota</taxon>
        <taxon>Sar</taxon>
        <taxon>Alveolata</taxon>
        <taxon>Ciliophora</taxon>
        <taxon>Intramacronucleata</taxon>
        <taxon>Spirotrichea</taxon>
        <taxon>Stichotrichia</taxon>
        <taxon>Sporadotrichida</taxon>
        <taxon>Oxytrichidae</taxon>
        <taxon>Stylonychinae</taxon>
        <taxon>Stylonychia</taxon>
    </lineage>
</organism>
<reference evidence="1 2" key="1">
    <citation type="submission" date="2014-06" db="EMBL/GenBank/DDBJ databases">
        <authorList>
            <person name="Swart Estienne"/>
        </authorList>
    </citation>
    <scope>NUCLEOTIDE SEQUENCE [LARGE SCALE GENOMIC DNA]</scope>
    <source>
        <strain evidence="1 2">130c</strain>
    </source>
</reference>
<name>A0A078APP5_STYLE</name>
<accession>A0A078APP5</accession>
<gene>
    <name evidence="1" type="primary">Contig11713.g12531</name>
    <name evidence="1" type="ORF">STYLEM_12319</name>
</gene>